<sequence length="101" mass="11536">LAHKTKHNSNNSAGCTFPALFRWLKDRHRLGFPKELYFGRGRHERATADYFSCGCLLAQNWFDSKGVYFLSTIHTANYSLETPAADRTIRRRSSAGKGLNR</sequence>
<keyword evidence="2" id="KW-1185">Reference proteome</keyword>
<feature type="non-terminal residue" evidence="1">
    <location>
        <position position="1"/>
    </location>
</feature>
<dbReference type="EMBL" id="JAODUP010001486">
    <property type="protein sequence ID" value="KAK2140099.1"/>
    <property type="molecule type" value="Genomic_DNA"/>
</dbReference>
<evidence type="ECO:0000313" key="1">
    <source>
        <dbReference type="EMBL" id="KAK2140099.1"/>
    </source>
</evidence>
<comment type="caution">
    <text evidence="1">The sequence shown here is derived from an EMBL/GenBank/DDBJ whole genome shotgun (WGS) entry which is preliminary data.</text>
</comment>
<reference evidence="1" key="1">
    <citation type="journal article" date="2023" name="Mol. Biol. Evol.">
        <title>Third-Generation Sequencing Reveals the Adaptive Role of the Epigenome in Three Deep-Sea Polychaetes.</title>
        <authorList>
            <person name="Perez M."/>
            <person name="Aroh O."/>
            <person name="Sun Y."/>
            <person name="Lan Y."/>
            <person name="Juniper S.K."/>
            <person name="Young C.R."/>
            <person name="Angers B."/>
            <person name="Qian P.Y."/>
        </authorList>
    </citation>
    <scope>NUCLEOTIDE SEQUENCE</scope>
    <source>
        <strain evidence="1">P08H-3</strain>
    </source>
</reference>
<gene>
    <name evidence="1" type="ORF">LSH36_1486g00001</name>
</gene>
<evidence type="ECO:0000313" key="2">
    <source>
        <dbReference type="Proteomes" id="UP001208570"/>
    </source>
</evidence>
<organism evidence="1 2">
    <name type="scientific">Paralvinella palmiformis</name>
    <dbReference type="NCBI Taxonomy" id="53620"/>
    <lineage>
        <taxon>Eukaryota</taxon>
        <taxon>Metazoa</taxon>
        <taxon>Spiralia</taxon>
        <taxon>Lophotrochozoa</taxon>
        <taxon>Annelida</taxon>
        <taxon>Polychaeta</taxon>
        <taxon>Sedentaria</taxon>
        <taxon>Canalipalpata</taxon>
        <taxon>Terebellida</taxon>
        <taxon>Terebelliformia</taxon>
        <taxon>Alvinellidae</taxon>
        <taxon>Paralvinella</taxon>
    </lineage>
</organism>
<dbReference type="Proteomes" id="UP001208570">
    <property type="component" value="Unassembled WGS sequence"/>
</dbReference>
<dbReference type="AlphaFoldDB" id="A0AAD9ISI4"/>
<name>A0AAD9ISI4_9ANNE</name>
<proteinExistence type="predicted"/>
<protein>
    <submittedName>
        <fullName evidence="1">Uncharacterized protein</fullName>
    </submittedName>
</protein>
<accession>A0AAD9ISI4</accession>